<dbReference type="InterPro" id="IPR034294">
    <property type="entry name" value="Aquaporin_transptr"/>
</dbReference>
<evidence type="ECO:0000256" key="8">
    <source>
        <dbReference type="SAM" id="Phobius"/>
    </source>
</evidence>
<keyword evidence="3" id="KW-0813">Transport</keyword>
<dbReference type="InterPro" id="IPR022357">
    <property type="entry name" value="MIP_CS"/>
</dbReference>
<keyword evidence="7 8" id="KW-0472">Membrane</keyword>
<evidence type="ECO:0000313" key="9">
    <source>
        <dbReference type="EMBL" id="QHS89555.1"/>
    </source>
</evidence>
<dbReference type="Pfam" id="PF00230">
    <property type="entry name" value="MIP"/>
    <property type="match status" value="1"/>
</dbReference>
<evidence type="ECO:0000256" key="5">
    <source>
        <dbReference type="ARBA" id="ARBA00022692"/>
    </source>
</evidence>
<feature type="transmembrane region" description="Helical" evidence="8">
    <location>
        <begin position="12"/>
        <end position="41"/>
    </location>
</feature>
<dbReference type="Gene3D" id="1.20.1080.10">
    <property type="entry name" value="Glycerol uptake facilitator protein"/>
    <property type="match status" value="1"/>
</dbReference>
<dbReference type="SUPFAM" id="SSF81338">
    <property type="entry name" value="Aquaporin-like"/>
    <property type="match status" value="1"/>
</dbReference>
<dbReference type="InterPro" id="IPR023271">
    <property type="entry name" value="Aquaporin-like"/>
</dbReference>
<sequence>MFDYLTLLAEFLGTFLFTLSILVTGNPLFIGLTLAFIIWLLSKVSGGHVNPAVSLAFFLKGSLSNAEFAGYTASQLLGAASSFYVFKALM</sequence>
<dbReference type="EMBL" id="MN739113">
    <property type="protein sequence ID" value="QHS89555.1"/>
    <property type="molecule type" value="Genomic_DNA"/>
</dbReference>
<evidence type="ECO:0000256" key="1">
    <source>
        <dbReference type="ARBA" id="ARBA00004651"/>
    </source>
</evidence>
<evidence type="ECO:0000256" key="4">
    <source>
        <dbReference type="ARBA" id="ARBA00022475"/>
    </source>
</evidence>
<name>A0A6C0BBB5_9ZZZZ</name>
<accession>A0A6C0BBB5</accession>
<dbReference type="GO" id="GO:0015250">
    <property type="term" value="F:water channel activity"/>
    <property type="evidence" value="ECO:0007669"/>
    <property type="project" value="TreeGrafter"/>
</dbReference>
<organism evidence="9">
    <name type="scientific">viral metagenome</name>
    <dbReference type="NCBI Taxonomy" id="1070528"/>
    <lineage>
        <taxon>unclassified sequences</taxon>
        <taxon>metagenomes</taxon>
        <taxon>organismal metagenomes</taxon>
    </lineage>
</organism>
<evidence type="ECO:0000256" key="3">
    <source>
        <dbReference type="ARBA" id="ARBA00022448"/>
    </source>
</evidence>
<dbReference type="PANTHER" id="PTHR19139:SF199">
    <property type="entry name" value="MIP17260P"/>
    <property type="match status" value="1"/>
</dbReference>
<dbReference type="GO" id="GO:0005886">
    <property type="term" value="C:plasma membrane"/>
    <property type="evidence" value="ECO:0007669"/>
    <property type="project" value="UniProtKB-SubCell"/>
</dbReference>
<evidence type="ECO:0000256" key="2">
    <source>
        <dbReference type="ARBA" id="ARBA00006175"/>
    </source>
</evidence>
<keyword evidence="6 8" id="KW-1133">Transmembrane helix</keyword>
<keyword evidence="5 8" id="KW-0812">Transmembrane</keyword>
<protein>
    <recommendedName>
        <fullName evidence="10">Major intrinsic protein</fullName>
    </recommendedName>
</protein>
<evidence type="ECO:0000256" key="7">
    <source>
        <dbReference type="ARBA" id="ARBA00023136"/>
    </source>
</evidence>
<evidence type="ECO:0000256" key="6">
    <source>
        <dbReference type="ARBA" id="ARBA00022989"/>
    </source>
</evidence>
<reference evidence="9" key="1">
    <citation type="journal article" date="2020" name="Nature">
        <title>Giant virus diversity and host interactions through global metagenomics.</title>
        <authorList>
            <person name="Schulz F."/>
            <person name="Roux S."/>
            <person name="Paez-Espino D."/>
            <person name="Jungbluth S."/>
            <person name="Walsh D.A."/>
            <person name="Denef V.J."/>
            <person name="McMahon K.D."/>
            <person name="Konstantinidis K.T."/>
            <person name="Eloe-Fadrosh E.A."/>
            <person name="Kyrpides N.C."/>
            <person name="Woyke T."/>
        </authorList>
    </citation>
    <scope>NUCLEOTIDE SEQUENCE</scope>
    <source>
        <strain evidence="9">GVMAG-M-3300010158-60</strain>
    </source>
</reference>
<dbReference type="InterPro" id="IPR000425">
    <property type="entry name" value="MIP"/>
</dbReference>
<keyword evidence="4" id="KW-1003">Cell membrane</keyword>
<comment type="subcellular location">
    <subcellularLocation>
        <location evidence="1">Cell membrane</location>
        <topology evidence="1">Multi-pass membrane protein</topology>
    </subcellularLocation>
</comment>
<comment type="similarity">
    <text evidence="2">Belongs to the MIP/aquaporin (TC 1.A.8) family.</text>
</comment>
<dbReference type="PROSITE" id="PS00221">
    <property type="entry name" value="MIP"/>
    <property type="match status" value="1"/>
</dbReference>
<proteinExistence type="inferred from homology"/>
<dbReference type="AlphaFoldDB" id="A0A6C0BBB5"/>
<evidence type="ECO:0008006" key="10">
    <source>
        <dbReference type="Google" id="ProtNLM"/>
    </source>
</evidence>
<dbReference type="PANTHER" id="PTHR19139">
    <property type="entry name" value="AQUAPORIN TRANSPORTER"/>
    <property type="match status" value="1"/>
</dbReference>